<feature type="region of interest" description="Disordered" evidence="1">
    <location>
        <begin position="61"/>
        <end position="106"/>
    </location>
</feature>
<sequence>MKKVLGYAAALVAALSLAGVAATSAHADGASADAASGISSSSSSDTYDASFSFDGGGDAAVPTADSSSAVSASSSSAASSSSSAESSKPEKPAKKPAKVVKSSKKMRGRLRYRKDSRTVLFQKGRKGAKVTLRNRKGQYVTKFTVKRDGKFSIKLSKKEAEKLAKYGKYFTFTVAEKGYKTYTVKYVIFK</sequence>
<feature type="compositionally biased region" description="Basic residues" evidence="1">
    <location>
        <begin position="94"/>
        <end position="106"/>
    </location>
</feature>
<feature type="signal peptide" evidence="2">
    <location>
        <begin position="1"/>
        <end position="27"/>
    </location>
</feature>
<comment type="caution">
    <text evidence="3">The sequence shown here is derived from an EMBL/GenBank/DDBJ whole genome shotgun (WGS) entry which is preliminary data.</text>
</comment>
<gene>
    <name evidence="3" type="ORF">LZY01_11200</name>
</gene>
<dbReference type="Proteomes" id="UP000321794">
    <property type="component" value="Unassembled WGS sequence"/>
</dbReference>
<protein>
    <submittedName>
        <fullName evidence="3">Uncharacterized protein</fullName>
    </submittedName>
</protein>
<evidence type="ECO:0000313" key="4">
    <source>
        <dbReference type="Proteomes" id="UP000321794"/>
    </source>
</evidence>
<dbReference type="RefSeq" id="WP_057733535.1">
    <property type="nucleotide sequence ID" value="NZ_BJZK01000010.1"/>
</dbReference>
<dbReference type="EMBL" id="BJZK01000010">
    <property type="protein sequence ID" value="GEO71952.1"/>
    <property type="molecule type" value="Genomic_DNA"/>
</dbReference>
<evidence type="ECO:0000256" key="2">
    <source>
        <dbReference type="SAM" id="SignalP"/>
    </source>
</evidence>
<reference evidence="3 4" key="1">
    <citation type="submission" date="2019-07" db="EMBL/GenBank/DDBJ databases">
        <title>Whole genome shotgun sequence of Lactobacillus zymae NBRC 107157.</title>
        <authorList>
            <person name="Hosoyama A."/>
            <person name="Uohara A."/>
            <person name="Ohji S."/>
            <person name="Ichikawa N."/>
        </authorList>
    </citation>
    <scope>NUCLEOTIDE SEQUENCE [LARGE SCALE GENOMIC DNA]</scope>
    <source>
        <strain evidence="3 4">NBRC 107157</strain>
    </source>
</reference>
<keyword evidence="2" id="KW-0732">Signal</keyword>
<feature type="compositionally biased region" description="Low complexity" evidence="1">
    <location>
        <begin position="66"/>
        <end position="86"/>
    </location>
</feature>
<organism evidence="3 4">
    <name type="scientific">Levilactobacillus zymae</name>
    <dbReference type="NCBI Taxonomy" id="267363"/>
    <lineage>
        <taxon>Bacteria</taxon>
        <taxon>Bacillati</taxon>
        <taxon>Bacillota</taxon>
        <taxon>Bacilli</taxon>
        <taxon>Lactobacillales</taxon>
        <taxon>Lactobacillaceae</taxon>
        <taxon>Levilactobacillus</taxon>
    </lineage>
</organism>
<accession>A0ABQ0X0A0</accession>
<evidence type="ECO:0000256" key="1">
    <source>
        <dbReference type="SAM" id="MobiDB-lite"/>
    </source>
</evidence>
<evidence type="ECO:0000313" key="3">
    <source>
        <dbReference type="EMBL" id="GEO71952.1"/>
    </source>
</evidence>
<name>A0ABQ0X0A0_9LACO</name>
<keyword evidence="4" id="KW-1185">Reference proteome</keyword>
<feature type="chain" id="PRO_5045275813" evidence="2">
    <location>
        <begin position="28"/>
        <end position="190"/>
    </location>
</feature>
<proteinExistence type="predicted"/>